<protein>
    <recommendedName>
        <fullName evidence="1">Glycosyl transferase family 1 domain-containing protein</fullName>
    </recommendedName>
</protein>
<dbReference type="Proteomes" id="UP000613743">
    <property type="component" value="Unassembled WGS sequence"/>
</dbReference>
<gene>
    <name evidence="2" type="ORF">GCM10009332_00530</name>
</gene>
<feature type="domain" description="Glycosyl transferase family 1" evidence="1">
    <location>
        <begin position="226"/>
        <end position="375"/>
    </location>
</feature>
<evidence type="ECO:0000313" key="3">
    <source>
        <dbReference type="Proteomes" id="UP000613743"/>
    </source>
</evidence>
<dbReference type="Pfam" id="PF00534">
    <property type="entry name" value="Glycos_transf_1"/>
    <property type="match status" value="1"/>
</dbReference>
<dbReference type="InterPro" id="IPR001296">
    <property type="entry name" value="Glyco_trans_1"/>
</dbReference>
<comment type="caution">
    <text evidence="2">The sequence shown here is derived from an EMBL/GenBank/DDBJ whole genome shotgun (WGS) entry which is preliminary data.</text>
</comment>
<sequence>MKSILFLGYNVTDECVDKLISIDTLPALQTIKLSRGLYEIFNRDPISLSCFTVVPIQDFPIGKKLYVKGNFGAGVNTKGVSFINVLCLKQISRFFSILFHYVNLKSRPDFVFIHGCDLSLISSVFVLKLLFPNVHVQVVLTDMASLPLASDGLIRRCLKIFSSKLTKLLLKRFDSCVSLSRDLGEYYFSGKRIISLPGVVVPGDNSVNKMELSIDSNVFNHLYSSSGKHKILYAGTIIKSYGVESLIESLDFLDDSFVIYFFGKGPDLDYLKAVAKKDSRVVYGGFLNKAQLDLFIENVDVLVNCRSSNLEFSKLSFPSKLLEYSLSGKPVITSRIETIPDELAGYFLYFNDQTALEIANEIKRFFKLSEVEREMVGAKLKDFVVNTYSPSAIFDRYYNSNV</sequence>
<evidence type="ECO:0000313" key="2">
    <source>
        <dbReference type="EMBL" id="GGI67301.1"/>
    </source>
</evidence>
<name>A0A917N5N1_9GAMM</name>
<dbReference type="Gene3D" id="3.40.50.2000">
    <property type="entry name" value="Glycogen Phosphorylase B"/>
    <property type="match status" value="2"/>
</dbReference>
<accession>A0A917N5N1</accession>
<proteinExistence type="predicted"/>
<reference evidence="2" key="2">
    <citation type="submission" date="2020-09" db="EMBL/GenBank/DDBJ databases">
        <authorList>
            <person name="Sun Q."/>
            <person name="Ohkuma M."/>
        </authorList>
    </citation>
    <scope>NUCLEOTIDE SEQUENCE</scope>
    <source>
        <strain evidence="2">JCM 30804</strain>
    </source>
</reference>
<reference evidence="2" key="1">
    <citation type="journal article" date="2014" name="Int. J. Syst. Evol. Microbiol.">
        <title>Complete genome sequence of Corynebacterium casei LMG S-19264T (=DSM 44701T), isolated from a smear-ripened cheese.</title>
        <authorList>
            <consortium name="US DOE Joint Genome Institute (JGI-PGF)"/>
            <person name="Walter F."/>
            <person name="Albersmeier A."/>
            <person name="Kalinowski J."/>
            <person name="Ruckert C."/>
        </authorList>
    </citation>
    <scope>NUCLEOTIDE SEQUENCE</scope>
    <source>
        <strain evidence="2">JCM 30804</strain>
    </source>
</reference>
<dbReference type="RefSeq" id="WP_188916692.1">
    <property type="nucleotide sequence ID" value="NZ_BMPZ01000001.1"/>
</dbReference>
<keyword evidence="3" id="KW-1185">Reference proteome</keyword>
<dbReference type="PANTHER" id="PTHR12526">
    <property type="entry name" value="GLYCOSYLTRANSFERASE"/>
    <property type="match status" value="1"/>
</dbReference>
<dbReference type="AlphaFoldDB" id="A0A917N5N1"/>
<dbReference type="GO" id="GO:0016757">
    <property type="term" value="F:glycosyltransferase activity"/>
    <property type="evidence" value="ECO:0007669"/>
    <property type="project" value="InterPro"/>
</dbReference>
<dbReference type="GO" id="GO:1901135">
    <property type="term" value="P:carbohydrate derivative metabolic process"/>
    <property type="evidence" value="ECO:0007669"/>
    <property type="project" value="UniProtKB-ARBA"/>
</dbReference>
<organism evidence="2 3">
    <name type="scientific">Shewanella gelidii</name>
    <dbReference type="NCBI Taxonomy" id="1642821"/>
    <lineage>
        <taxon>Bacteria</taxon>
        <taxon>Pseudomonadati</taxon>
        <taxon>Pseudomonadota</taxon>
        <taxon>Gammaproteobacteria</taxon>
        <taxon>Alteromonadales</taxon>
        <taxon>Shewanellaceae</taxon>
        <taxon>Shewanella</taxon>
    </lineage>
</organism>
<dbReference type="SUPFAM" id="SSF53756">
    <property type="entry name" value="UDP-Glycosyltransferase/glycogen phosphorylase"/>
    <property type="match status" value="1"/>
</dbReference>
<dbReference type="EMBL" id="BMPZ01000001">
    <property type="protein sequence ID" value="GGI67301.1"/>
    <property type="molecule type" value="Genomic_DNA"/>
</dbReference>
<evidence type="ECO:0000259" key="1">
    <source>
        <dbReference type="Pfam" id="PF00534"/>
    </source>
</evidence>